<name>A0A429GHL4_9CREN</name>
<keyword evidence="2" id="KW-1185">Reference proteome</keyword>
<evidence type="ECO:0000313" key="2">
    <source>
        <dbReference type="Proteomes" id="UP000277582"/>
    </source>
</evidence>
<accession>A0A429GHL4</accession>
<dbReference type="Proteomes" id="UP000277582">
    <property type="component" value="Unassembled WGS sequence"/>
</dbReference>
<reference evidence="1 2" key="1">
    <citation type="submission" date="2018-10" db="EMBL/GenBank/DDBJ databases">
        <title>Co-occurring genomic capacity for anaerobic methane metabolism and dissimilatory sulfite reduction discovered in the Korarchaeota.</title>
        <authorList>
            <person name="Mckay L.J."/>
            <person name="Dlakic M."/>
            <person name="Fields M.W."/>
            <person name="Delmont T.O."/>
            <person name="Eren A.M."/>
            <person name="Jay Z.J."/>
            <person name="Klingelsmith K.B."/>
            <person name="Rusch D.B."/>
            <person name="Inskeep W.P."/>
        </authorList>
    </citation>
    <scope>NUCLEOTIDE SEQUENCE [LARGE SCALE GENOMIC DNA]</scope>
    <source>
        <strain evidence="1 2">MDKW</strain>
    </source>
</reference>
<proteinExistence type="predicted"/>
<organism evidence="1 2">
    <name type="scientific">Candidatus Methanodesulfokora washburnensis</name>
    <dbReference type="NCBI Taxonomy" id="2478471"/>
    <lineage>
        <taxon>Archaea</taxon>
        <taxon>Thermoproteota</taxon>
        <taxon>Candidatus Korarchaeia</taxon>
        <taxon>Candidatus Korarchaeia incertae sedis</taxon>
        <taxon>Candidatus Methanodesulfokora</taxon>
    </lineage>
</organism>
<gene>
    <name evidence="1" type="ORF">D6D85_10660</name>
</gene>
<comment type="caution">
    <text evidence="1">The sequence shown here is derived from an EMBL/GenBank/DDBJ whole genome shotgun (WGS) entry which is preliminary data.</text>
</comment>
<protein>
    <submittedName>
        <fullName evidence="1">Uncharacterized protein</fullName>
    </submittedName>
</protein>
<evidence type="ECO:0000313" key="1">
    <source>
        <dbReference type="EMBL" id="RSN73370.1"/>
    </source>
</evidence>
<dbReference type="AlphaFoldDB" id="A0A429GHL4"/>
<sequence length="140" mass="16415">MADKKRKKRGILEKLNLKKVLRTKIVKAKRKIKRKVLRKVIRRTYDENQKIAWYVYKFSASCGEFRANPTEANFARLKQTAEQVSQRLGIKLNKVLEVAEKYMKNPSTDLKVQFNDEAVQYVLALMLLGEEKLEKEAVNE</sequence>
<dbReference type="RefSeq" id="WP_125671951.1">
    <property type="nucleotide sequence ID" value="NZ_RCOS01000121.1"/>
</dbReference>
<dbReference type="EMBL" id="RCOS01000121">
    <property type="protein sequence ID" value="RSN73370.1"/>
    <property type="molecule type" value="Genomic_DNA"/>
</dbReference>